<evidence type="ECO:0000313" key="2">
    <source>
        <dbReference type="Proteomes" id="UP000050525"/>
    </source>
</evidence>
<proteinExistence type="predicted"/>
<sequence>MNIQEPGAVGPRGSPSGLLQQQGLLAWDHVAALAPETQVSHLRAAPVLTASLQCDLCLHLIKEVLVRSWTPS</sequence>
<name>A0A151MUW3_ALLMI</name>
<evidence type="ECO:0000313" key="1">
    <source>
        <dbReference type="EMBL" id="KYO28341.1"/>
    </source>
</evidence>
<organism evidence="1 2">
    <name type="scientific">Alligator mississippiensis</name>
    <name type="common">American alligator</name>
    <dbReference type="NCBI Taxonomy" id="8496"/>
    <lineage>
        <taxon>Eukaryota</taxon>
        <taxon>Metazoa</taxon>
        <taxon>Chordata</taxon>
        <taxon>Craniata</taxon>
        <taxon>Vertebrata</taxon>
        <taxon>Euteleostomi</taxon>
        <taxon>Archelosauria</taxon>
        <taxon>Archosauria</taxon>
        <taxon>Crocodylia</taxon>
        <taxon>Alligatoridae</taxon>
        <taxon>Alligatorinae</taxon>
        <taxon>Alligator</taxon>
    </lineage>
</organism>
<dbReference type="Proteomes" id="UP000050525">
    <property type="component" value="Unassembled WGS sequence"/>
</dbReference>
<keyword evidence="2" id="KW-1185">Reference proteome</keyword>
<dbReference type="AlphaFoldDB" id="A0A151MUW3"/>
<gene>
    <name evidence="1" type="ORF">Y1Q_0015948</name>
</gene>
<reference evidence="1 2" key="1">
    <citation type="journal article" date="2012" name="Genome Biol.">
        <title>Sequencing three crocodilian genomes to illuminate the evolution of archosaurs and amniotes.</title>
        <authorList>
            <person name="St John J.A."/>
            <person name="Braun E.L."/>
            <person name="Isberg S.R."/>
            <person name="Miles L.G."/>
            <person name="Chong A.Y."/>
            <person name="Gongora J."/>
            <person name="Dalzell P."/>
            <person name="Moran C."/>
            <person name="Bed'hom B."/>
            <person name="Abzhanov A."/>
            <person name="Burgess S.C."/>
            <person name="Cooksey A.M."/>
            <person name="Castoe T.A."/>
            <person name="Crawford N.G."/>
            <person name="Densmore L.D."/>
            <person name="Drew J.C."/>
            <person name="Edwards S.V."/>
            <person name="Faircloth B.C."/>
            <person name="Fujita M.K."/>
            <person name="Greenwold M.J."/>
            <person name="Hoffmann F.G."/>
            <person name="Howard J.M."/>
            <person name="Iguchi T."/>
            <person name="Janes D.E."/>
            <person name="Khan S.Y."/>
            <person name="Kohno S."/>
            <person name="de Koning A.J."/>
            <person name="Lance S.L."/>
            <person name="McCarthy F.M."/>
            <person name="McCormack J.E."/>
            <person name="Merchant M.E."/>
            <person name="Peterson D.G."/>
            <person name="Pollock D.D."/>
            <person name="Pourmand N."/>
            <person name="Raney B.J."/>
            <person name="Roessler K.A."/>
            <person name="Sanford J.R."/>
            <person name="Sawyer R.H."/>
            <person name="Schmidt C.J."/>
            <person name="Triplett E.W."/>
            <person name="Tuberville T.D."/>
            <person name="Venegas-Anaya M."/>
            <person name="Howard J.T."/>
            <person name="Jarvis E.D."/>
            <person name="Guillette L.J.Jr."/>
            <person name="Glenn T.C."/>
            <person name="Green R.E."/>
            <person name="Ray D.A."/>
        </authorList>
    </citation>
    <scope>NUCLEOTIDE SEQUENCE [LARGE SCALE GENOMIC DNA]</scope>
    <source>
        <strain evidence="1">KSC_2009_1</strain>
    </source>
</reference>
<protein>
    <submittedName>
        <fullName evidence="1">Uncharacterized protein</fullName>
    </submittedName>
</protein>
<dbReference type="EMBL" id="AKHW03004924">
    <property type="protein sequence ID" value="KYO28341.1"/>
    <property type="molecule type" value="Genomic_DNA"/>
</dbReference>
<accession>A0A151MUW3</accession>
<comment type="caution">
    <text evidence="1">The sequence shown here is derived from an EMBL/GenBank/DDBJ whole genome shotgun (WGS) entry which is preliminary data.</text>
</comment>